<evidence type="ECO:0000256" key="2">
    <source>
        <dbReference type="ARBA" id="ARBA00006279"/>
    </source>
</evidence>
<dbReference type="AlphaFoldDB" id="A0ABC8KKB1"/>
<evidence type="ECO:0000256" key="7">
    <source>
        <dbReference type="RuleBase" id="RU365065"/>
    </source>
</evidence>
<evidence type="ECO:0000256" key="4">
    <source>
        <dbReference type="ARBA" id="ARBA00022692"/>
    </source>
</evidence>
<feature type="transmembrane region" description="Helical" evidence="7">
    <location>
        <begin position="118"/>
        <end position="141"/>
    </location>
</feature>
<evidence type="ECO:0000256" key="3">
    <source>
        <dbReference type="ARBA" id="ARBA00022448"/>
    </source>
</evidence>
<evidence type="ECO:0000256" key="6">
    <source>
        <dbReference type="ARBA" id="ARBA00023136"/>
    </source>
</evidence>
<feature type="transmembrane region" description="Helical" evidence="7">
    <location>
        <begin position="153"/>
        <end position="178"/>
    </location>
</feature>
<dbReference type="GO" id="GO:0016020">
    <property type="term" value="C:membrane"/>
    <property type="evidence" value="ECO:0007669"/>
    <property type="project" value="UniProtKB-SubCell"/>
</dbReference>
<evidence type="ECO:0000256" key="5">
    <source>
        <dbReference type="ARBA" id="ARBA00022989"/>
    </source>
</evidence>
<accession>A0ABC8KKB1</accession>
<comment type="similarity">
    <text evidence="2 7">Belongs to the ferroportin (FP) (TC 2.A.100) family. SLC40A subfamily.</text>
</comment>
<dbReference type="PANTHER" id="PTHR11660:SF68">
    <property type="entry name" value="SOLUTE CARRIER FAMILY 40 MEMBER 1"/>
    <property type="match status" value="1"/>
</dbReference>
<comment type="caution">
    <text evidence="7">Lacks conserved residue(s) required for the propagation of feature annotation.</text>
</comment>
<evidence type="ECO:0000313" key="9">
    <source>
        <dbReference type="Proteomes" id="UP001642260"/>
    </source>
</evidence>
<name>A0ABC8KKB1_ERUVS</name>
<keyword evidence="9" id="KW-1185">Reference proteome</keyword>
<protein>
    <recommendedName>
        <fullName evidence="7">Solute carrier family 40 member</fullName>
    </recommendedName>
</protein>
<dbReference type="GO" id="GO:0005381">
    <property type="term" value="F:iron ion transmembrane transporter activity"/>
    <property type="evidence" value="ECO:0007669"/>
    <property type="project" value="UniProtKB-UniRule"/>
</dbReference>
<evidence type="ECO:0000313" key="8">
    <source>
        <dbReference type="EMBL" id="CAH8359094.1"/>
    </source>
</evidence>
<keyword evidence="5 7" id="KW-1133">Transmembrane helix</keyword>
<dbReference type="PANTHER" id="PTHR11660">
    <property type="entry name" value="SOLUTE CARRIER FAMILY 40 MEMBER"/>
    <property type="match status" value="1"/>
</dbReference>
<feature type="transmembrane region" description="Helical" evidence="7">
    <location>
        <begin position="211"/>
        <end position="239"/>
    </location>
</feature>
<dbReference type="Proteomes" id="UP001642260">
    <property type="component" value="Unassembled WGS sequence"/>
</dbReference>
<comment type="function">
    <text evidence="7">May be involved in iron transport and iron homeostasis.</text>
</comment>
<sequence length="345" mass="38411">MIHVYVLKYFDQQEMENATEAVTVVEQDEQREVMGQGQPQNPPPPLRRRFIISLYVGYFLARWCVRTWEFSVALYMIYLWPNSLLLAAIYGAIESGSTAIFGPIVGQWIEGMDYVRALRLWLLCQNLSYTIAGGAVIKLLLDYDLKPRNIPVFATLVVLTNVAGSIGVLSTLGGTILIERDWAVVMSEGYPPEVLTRMNSVIRGIDLSSKLLSPVITGLIISFVSLKASAITFAFWATITAWVEYWLFISVYNGVPAIAQSNERRILRSMTKPVQGLDAPVSIVPEGSQGNPPRETGMLKLLDGVSKSSFVGAWRVYINQEVVLPGVSLALLFFTVLTYVLDLFT</sequence>
<organism evidence="8 9">
    <name type="scientific">Eruca vesicaria subsp. sativa</name>
    <name type="common">Garden rocket</name>
    <name type="synonym">Eruca sativa</name>
    <dbReference type="NCBI Taxonomy" id="29727"/>
    <lineage>
        <taxon>Eukaryota</taxon>
        <taxon>Viridiplantae</taxon>
        <taxon>Streptophyta</taxon>
        <taxon>Embryophyta</taxon>
        <taxon>Tracheophyta</taxon>
        <taxon>Spermatophyta</taxon>
        <taxon>Magnoliopsida</taxon>
        <taxon>eudicotyledons</taxon>
        <taxon>Gunneridae</taxon>
        <taxon>Pentapetalae</taxon>
        <taxon>rosids</taxon>
        <taxon>malvids</taxon>
        <taxon>Brassicales</taxon>
        <taxon>Brassicaceae</taxon>
        <taxon>Brassiceae</taxon>
        <taxon>Eruca</taxon>
    </lineage>
</organism>
<dbReference type="EMBL" id="CAKOAT010259376">
    <property type="protein sequence ID" value="CAH8359094.1"/>
    <property type="molecule type" value="Genomic_DNA"/>
</dbReference>
<comment type="caution">
    <text evidence="8">The sequence shown here is derived from an EMBL/GenBank/DDBJ whole genome shotgun (WGS) entry which is preliminary data.</text>
</comment>
<dbReference type="Pfam" id="PF06963">
    <property type="entry name" value="FPN1"/>
    <property type="match status" value="1"/>
</dbReference>
<gene>
    <name evidence="8" type="ORF">ERUC_LOCUS24850</name>
</gene>
<feature type="transmembrane region" description="Helical" evidence="7">
    <location>
        <begin position="322"/>
        <end position="341"/>
    </location>
</feature>
<keyword evidence="4 7" id="KW-0812">Transmembrane</keyword>
<keyword evidence="6 7" id="KW-0472">Membrane</keyword>
<dbReference type="SUPFAM" id="SSF103473">
    <property type="entry name" value="MFS general substrate transporter"/>
    <property type="match status" value="1"/>
</dbReference>
<dbReference type="InterPro" id="IPR036259">
    <property type="entry name" value="MFS_trans_sf"/>
</dbReference>
<evidence type="ECO:0000256" key="1">
    <source>
        <dbReference type="ARBA" id="ARBA00004141"/>
    </source>
</evidence>
<comment type="subcellular location">
    <subcellularLocation>
        <location evidence="1 7">Membrane</location>
        <topology evidence="1 7">Multi-pass membrane protein</topology>
    </subcellularLocation>
</comment>
<proteinExistence type="inferred from homology"/>
<dbReference type="InterPro" id="IPR009716">
    <property type="entry name" value="Ferroportin-1"/>
</dbReference>
<reference evidence="8 9" key="1">
    <citation type="submission" date="2022-03" db="EMBL/GenBank/DDBJ databases">
        <authorList>
            <person name="Macdonald S."/>
            <person name="Ahmed S."/>
            <person name="Newling K."/>
        </authorList>
    </citation>
    <scope>NUCLEOTIDE SEQUENCE [LARGE SCALE GENOMIC DNA]</scope>
</reference>
<keyword evidence="3 7" id="KW-0813">Transport</keyword>
<keyword evidence="7" id="KW-0406">Ion transport</keyword>